<protein>
    <submittedName>
        <fullName evidence="4">PROTEASOME_ALPHA_1 domain-containing protein</fullName>
    </submittedName>
</protein>
<dbReference type="Gene3D" id="3.60.20.10">
    <property type="entry name" value="Glutamine Phosphoribosylpyrophosphate, subunit 1, domain 1"/>
    <property type="match status" value="1"/>
</dbReference>
<keyword evidence="1" id="KW-0647">Proteasome</keyword>
<dbReference type="Pfam" id="PF00227">
    <property type="entry name" value="Proteasome"/>
    <property type="match status" value="1"/>
</dbReference>
<dbReference type="AlphaFoldDB" id="A0A183IWT6"/>
<evidence type="ECO:0000313" key="3">
    <source>
        <dbReference type="Proteomes" id="UP000270296"/>
    </source>
</evidence>
<dbReference type="OrthoDB" id="5835702at2759"/>
<organism evidence="4">
    <name type="scientific">Soboliphyme baturini</name>
    <dbReference type="NCBI Taxonomy" id="241478"/>
    <lineage>
        <taxon>Eukaryota</taxon>
        <taxon>Metazoa</taxon>
        <taxon>Ecdysozoa</taxon>
        <taxon>Nematoda</taxon>
        <taxon>Enoplea</taxon>
        <taxon>Dorylaimia</taxon>
        <taxon>Dioctophymatida</taxon>
        <taxon>Dioctophymatoidea</taxon>
        <taxon>Soboliphymatidae</taxon>
        <taxon>Soboliphyme</taxon>
    </lineage>
</organism>
<dbReference type="EMBL" id="UZAM01011235">
    <property type="protein sequence ID" value="VDP15280.1"/>
    <property type="molecule type" value="Genomic_DNA"/>
</dbReference>
<gene>
    <name evidence="2" type="ORF">SBAD_LOCUS8083</name>
</gene>
<dbReference type="InterPro" id="IPR001353">
    <property type="entry name" value="Proteasome_sua/b"/>
</dbReference>
<dbReference type="GO" id="GO:0051603">
    <property type="term" value="P:proteolysis involved in protein catabolic process"/>
    <property type="evidence" value="ECO:0007669"/>
    <property type="project" value="InterPro"/>
</dbReference>
<reference evidence="4" key="1">
    <citation type="submission" date="2016-06" db="UniProtKB">
        <authorList>
            <consortium name="WormBaseParasite"/>
        </authorList>
    </citation>
    <scope>IDENTIFICATION</scope>
</reference>
<evidence type="ECO:0000313" key="4">
    <source>
        <dbReference type="WBParaSite" id="SBAD_0000838201-mRNA-1"/>
    </source>
</evidence>
<accession>A0A183IWT6</accession>
<reference evidence="2 3" key="2">
    <citation type="submission" date="2018-11" db="EMBL/GenBank/DDBJ databases">
        <authorList>
            <consortium name="Pathogen Informatics"/>
        </authorList>
    </citation>
    <scope>NUCLEOTIDE SEQUENCE [LARGE SCALE GENOMIC DNA]</scope>
</reference>
<dbReference type="PANTHER" id="PTHR11599">
    <property type="entry name" value="PROTEASOME SUBUNIT ALPHA/BETA"/>
    <property type="match status" value="1"/>
</dbReference>
<evidence type="ECO:0000256" key="1">
    <source>
        <dbReference type="ARBA" id="ARBA00022942"/>
    </source>
</evidence>
<evidence type="ECO:0000313" key="2">
    <source>
        <dbReference type="EMBL" id="VDP15280.1"/>
    </source>
</evidence>
<dbReference type="InterPro" id="IPR050115">
    <property type="entry name" value="Proteasome_alpha"/>
</dbReference>
<dbReference type="WBParaSite" id="SBAD_0000838201-mRNA-1">
    <property type="protein sequence ID" value="SBAD_0000838201-mRNA-1"/>
    <property type="gene ID" value="SBAD_0000838201"/>
</dbReference>
<dbReference type="SUPFAM" id="SSF56235">
    <property type="entry name" value="N-terminal nucleophile aminohydrolases (Ntn hydrolases)"/>
    <property type="match status" value="1"/>
</dbReference>
<dbReference type="InterPro" id="IPR029055">
    <property type="entry name" value="Ntn_hydrolases_N"/>
</dbReference>
<dbReference type="GO" id="GO:0005839">
    <property type="term" value="C:proteasome core complex"/>
    <property type="evidence" value="ECO:0007669"/>
    <property type="project" value="InterPro"/>
</dbReference>
<name>A0A183IWT6_9BILA</name>
<dbReference type="Proteomes" id="UP000270296">
    <property type="component" value="Unassembled WGS sequence"/>
</dbReference>
<proteinExistence type="predicted"/>
<keyword evidence="3" id="KW-1185">Reference proteome</keyword>
<sequence>MRPSCKPYSPNIYKYEQTCFESALIVVSITFCFISADCRSQIQRARYEAGKWKYRYGYDITGDLLARRLSDINQVYTQNAEMRPLGCSMVLIAYDDEKGPLIYKTDPAGFFCSFRGIGVGPKQHQANSFLEKKIRKKQDFDEQETIQVRVQSGNQVA</sequence>